<feature type="domain" description="Rhodanese" evidence="7">
    <location>
        <begin position="497"/>
        <end position="584"/>
    </location>
</feature>
<evidence type="ECO:0000256" key="5">
    <source>
        <dbReference type="ARBA" id="ARBA00023002"/>
    </source>
</evidence>
<dbReference type="KEGG" id="amij:EQM06_00685"/>
<dbReference type="RefSeq" id="WP_128744510.1">
    <property type="nucleotide sequence ID" value="NZ_CP035281.1"/>
</dbReference>
<dbReference type="PANTHER" id="PTHR43429">
    <property type="entry name" value="PYRIDINE NUCLEOTIDE-DISULFIDE OXIDOREDUCTASE DOMAIN-CONTAINING"/>
    <property type="match status" value="1"/>
</dbReference>
<dbReference type="SUPFAM" id="SSF51905">
    <property type="entry name" value="FAD/NAD(P)-binding domain"/>
    <property type="match status" value="2"/>
</dbReference>
<keyword evidence="9" id="KW-1185">Reference proteome</keyword>
<dbReference type="InterPro" id="IPR027396">
    <property type="entry name" value="DsrEFH-like"/>
</dbReference>
<dbReference type="InterPro" id="IPR036873">
    <property type="entry name" value="Rhodanese-like_dom_sf"/>
</dbReference>
<dbReference type="InterPro" id="IPR001455">
    <property type="entry name" value="TusA-like"/>
</dbReference>
<dbReference type="Pfam" id="PF02852">
    <property type="entry name" value="Pyr_redox_dim"/>
    <property type="match status" value="1"/>
</dbReference>
<dbReference type="Pfam" id="PF13686">
    <property type="entry name" value="DrsE_2"/>
    <property type="match status" value="1"/>
</dbReference>
<evidence type="ECO:0000256" key="1">
    <source>
        <dbReference type="ARBA" id="ARBA00001974"/>
    </source>
</evidence>
<comment type="similarity">
    <text evidence="2">Belongs to the class-III pyridine nucleotide-disulfide oxidoreductase family.</text>
</comment>
<dbReference type="InterPro" id="IPR001763">
    <property type="entry name" value="Rhodanese-like_dom"/>
</dbReference>
<evidence type="ECO:0000256" key="6">
    <source>
        <dbReference type="ARBA" id="ARBA00023284"/>
    </source>
</evidence>
<dbReference type="GO" id="GO:0016491">
    <property type="term" value="F:oxidoreductase activity"/>
    <property type="evidence" value="ECO:0007669"/>
    <property type="project" value="UniProtKB-KW"/>
</dbReference>
<evidence type="ECO:0000256" key="2">
    <source>
        <dbReference type="ARBA" id="ARBA00009130"/>
    </source>
</evidence>
<dbReference type="Gene3D" id="3.40.1260.10">
    <property type="entry name" value="DsrEFH-like"/>
    <property type="match status" value="1"/>
</dbReference>
<dbReference type="InterPro" id="IPR050260">
    <property type="entry name" value="FAD-bd_OxRdtase"/>
</dbReference>
<name>A0A410PSJ6_9FIRM</name>
<keyword evidence="3" id="KW-0285">Flavoprotein</keyword>
<accession>A0A410PSJ6</accession>
<keyword evidence="6" id="KW-0676">Redox-active center</keyword>
<gene>
    <name evidence="8" type="ORF">EQM06_00685</name>
</gene>
<dbReference type="PANTHER" id="PTHR43429:SF1">
    <property type="entry name" value="NAD(P)H SULFUR OXIDOREDUCTASE (COA-DEPENDENT)"/>
    <property type="match status" value="1"/>
</dbReference>
<dbReference type="PROSITE" id="PS01148">
    <property type="entry name" value="UPF0033"/>
    <property type="match status" value="1"/>
</dbReference>
<dbReference type="Gene3D" id="3.30.110.40">
    <property type="entry name" value="TusA-like domain"/>
    <property type="match status" value="1"/>
</dbReference>
<evidence type="ECO:0000259" key="7">
    <source>
        <dbReference type="PROSITE" id="PS50206"/>
    </source>
</evidence>
<keyword evidence="4" id="KW-0274">FAD</keyword>
<dbReference type="InterPro" id="IPR016156">
    <property type="entry name" value="FAD/NAD-linked_Rdtase_dimer_sf"/>
</dbReference>
<dbReference type="EMBL" id="CP035281">
    <property type="protein sequence ID" value="QAT41856.1"/>
    <property type="molecule type" value="Genomic_DNA"/>
</dbReference>
<dbReference type="PROSITE" id="PS50206">
    <property type="entry name" value="RHODANESE_3"/>
    <property type="match status" value="1"/>
</dbReference>
<dbReference type="InterPro" id="IPR004099">
    <property type="entry name" value="Pyr_nucl-diS_OxRdtase_dimer"/>
</dbReference>
<dbReference type="InterPro" id="IPR036188">
    <property type="entry name" value="FAD/NAD-bd_sf"/>
</dbReference>
<dbReference type="InterPro" id="IPR032836">
    <property type="entry name" value="DsrE2-like"/>
</dbReference>
<dbReference type="PRINTS" id="PR00368">
    <property type="entry name" value="FADPNR"/>
</dbReference>
<sequence length="870" mass="94271">MDKKKVVIIGGVAGGATTAARLRRLDENAEIIILEKGDYISYANCGLPYYIGDVIKERESLLLQTPEAMKERFNIEVRTGNEVLSINREEKNVTVRKAADGKDYKESYDTLVIATGSAPIIPPIDGVDGDGIFTLWNIPDTDKIKQYLIEKKPKTAAVIGGGFIGLEMAENLKEAGCTVSIIEMQDQVMTPVDFEMAQLVHENIRMNGVELILSDGVKTFEKLPDLSTEKTRITLASGKTVDADLVILSIGIKPNSGLAREAGLELNQRGGIVVDGSLKTSDPNIYAVGDVIEVTEFIEKGKTMIPLAGPANKQARICAGNIAAELREPDQGIGASHKETTAGTYGGTQGTSVAKVFDLTVAATGLNEKTLIRMGKKAEEDYFVTIISQKSHAGYYPEAVPITLKLLFSPTGQIFGAQIVGADGVDKRIDVIATAIGLGAKVTDLKKLELAYAPPYSSAKDPVNMLGFVSDNLLNGLVRFVPWDGLEKREELAQKTGVSGVTVLDVRERVERMAFEVEDSVHIPLGQLRGRINELNREHLIVTFCAIGVRAYNAARILTNAGFPHVAVYPGGAGFYKSVLHDKSGGALQGCLTEQPIEPQKEDGDRRGCAQQGDEIDLNNVVITETLDCSGLQCPGPIMRVFNSINQMEDGQIIKVSATDMGFVADIDSWCRRTGNTLVKTCKEGRQHVVYIQKGNRQKDKGGVGKGAQEVAELPQGKTLIVFSGDLDKVLASFIIANGAAAMGRPVTMFFTFWGLNALRKAEKQPVKKPFIDGMFGRMMPRGTSKLRLSNMNMGGLGTRMMKKVMNDKNVESLEDLMKRAMENGVKLVACTMSMDVMGITKEELIEGVEFAGVASYLGDAEQSNVNLFV</sequence>
<keyword evidence="5" id="KW-0560">Oxidoreductase</keyword>
<dbReference type="PRINTS" id="PR00411">
    <property type="entry name" value="PNDRDTASEI"/>
</dbReference>
<organism evidence="8 9">
    <name type="scientific">Aminipila luticellarii</name>
    <dbReference type="NCBI Taxonomy" id="2507160"/>
    <lineage>
        <taxon>Bacteria</taxon>
        <taxon>Bacillati</taxon>
        <taxon>Bacillota</taxon>
        <taxon>Clostridia</taxon>
        <taxon>Peptostreptococcales</taxon>
        <taxon>Anaerovoracaceae</taxon>
        <taxon>Aminipila</taxon>
    </lineage>
</organism>
<dbReference type="OrthoDB" id="9802028at2"/>
<dbReference type="InterPro" id="IPR036868">
    <property type="entry name" value="TusA-like_sf"/>
</dbReference>
<evidence type="ECO:0000256" key="3">
    <source>
        <dbReference type="ARBA" id="ARBA00022630"/>
    </source>
</evidence>
<dbReference type="SUPFAM" id="SSF64307">
    <property type="entry name" value="SirA-like"/>
    <property type="match status" value="1"/>
</dbReference>
<dbReference type="SUPFAM" id="SSF52821">
    <property type="entry name" value="Rhodanese/Cell cycle control phosphatase"/>
    <property type="match status" value="1"/>
</dbReference>
<comment type="cofactor">
    <cofactor evidence="1">
        <name>FAD</name>
        <dbReference type="ChEBI" id="CHEBI:57692"/>
    </cofactor>
</comment>
<dbReference type="Pfam" id="PF07992">
    <property type="entry name" value="Pyr_redox_2"/>
    <property type="match status" value="1"/>
</dbReference>
<dbReference type="InterPro" id="IPR023753">
    <property type="entry name" value="FAD/NAD-binding_dom"/>
</dbReference>
<dbReference type="AlphaFoldDB" id="A0A410PSJ6"/>
<evidence type="ECO:0000256" key="4">
    <source>
        <dbReference type="ARBA" id="ARBA00022827"/>
    </source>
</evidence>
<dbReference type="SUPFAM" id="SSF55424">
    <property type="entry name" value="FAD/NAD-linked reductases, dimerisation (C-terminal) domain"/>
    <property type="match status" value="1"/>
</dbReference>
<dbReference type="Proteomes" id="UP000287601">
    <property type="component" value="Chromosome"/>
</dbReference>
<dbReference type="SUPFAM" id="SSF75169">
    <property type="entry name" value="DsrEFH-like"/>
    <property type="match status" value="1"/>
</dbReference>
<proteinExistence type="inferred from homology"/>
<evidence type="ECO:0000313" key="8">
    <source>
        <dbReference type="EMBL" id="QAT41856.1"/>
    </source>
</evidence>
<reference evidence="8 9" key="1">
    <citation type="submission" date="2019-01" db="EMBL/GenBank/DDBJ databases">
        <title>Draft genomes of a novel of Aminipila strains.</title>
        <authorList>
            <person name="Ma S."/>
        </authorList>
    </citation>
    <scope>NUCLEOTIDE SEQUENCE [LARGE SCALE GENOMIC DNA]</scope>
    <source>
        <strain evidence="9">JN-39</strain>
    </source>
</reference>
<dbReference type="Pfam" id="PF00581">
    <property type="entry name" value="Rhodanese"/>
    <property type="match status" value="1"/>
</dbReference>
<dbReference type="SMART" id="SM00450">
    <property type="entry name" value="RHOD"/>
    <property type="match status" value="1"/>
</dbReference>
<dbReference type="Gene3D" id="3.40.250.10">
    <property type="entry name" value="Rhodanese-like domain"/>
    <property type="match status" value="1"/>
</dbReference>
<evidence type="ECO:0000313" key="9">
    <source>
        <dbReference type="Proteomes" id="UP000287601"/>
    </source>
</evidence>
<dbReference type="Gene3D" id="3.50.50.60">
    <property type="entry name" value="FAD/NAD(P)-binding domain"/>
    <property type="match status" value="2"/>
</dbReference>
<protein>
    <submittedName>
        <fullName evidence="8">Pyridine nucleotide-disulfide oxidoreductase</fullName>
    </submittedName>
</protein>
<dbReference type="Pfam" id="PF01206">
    <property type="entry name" value="TusA"/>
    <property type="match status" value="1"/>
</dbReference>